<evidence type="ECO:0000313" key="3">
    <source>
        <dbReference type="Proteomes" id="UP000600139"/>
    </source>
</evidence>
<dbReference type="AlphaFoldDB" id="A0A934VE76"/>
<sequence>MYHLHLARNLRTLAFLLIVAMVLGGVGVVWWANHTGLPAAWRMAIEQQVSKQGAFIKIGSLRYSLLQGIVATEVRVYSEPEHLREISRLERIILDFDKTKLARGILQLNKIQLDDADMVLPMDPQNPDTETLNITDANGTVFMPGDRRLEIRDAHGKIAGIDVALNARIIWYQQDGSKKQDDTNLGERRKLLAKILEELEKWKFDENQPPSIDITVEGDVNDFSTINAKLALEVHDMEKNGHVLHHIAVRADMAGDLLTINELVATDETGVFDGHIDYNIRSREGRFDVSSSLEVPELLSAWLALPMPKDIRLSGKQKLEAEGTFLLDERNTPQIRMIGHARCEEITFRGAKFDVVEGSFSWRDGNVFLRDVLLARPDGRAEGKVIIEPPLVRLQAHSTLPLGIYQQLTHGIKQPIENILKDFSATPDTTLDITLDGSFDLKNRFAWAYTGSGNTKNLSYRGVPTNSARCKFSMNHHELDFYEGTADFDYTKYPLRKAFGGTDHGTAKVGRIRYDAEAKWVEVEDVRGAIWAAPVVRLFAAKVADSLEQYRFHQPPDMKASGVVDVTPQGRTALDITFASEHPADYVFLGENLTLGSPSGGVNLRGEKVEIANLKLTAFGGPVNGEINYLGGGRLAGELSWTKASISEIASAYDFEMKGGGDATGRIEFSLSGGKVETMDGQGLLALENTELFSVPMFGPLTPLVGSVLNHEGAGVQKAKNAFCTYIIRNGVISTNDFQTSTNSLNFAGDGSVNMVDRTVDMIVRMNARGVLLGLITMPLRPFSGLFQFHGTGPLKETKWESMKFTEPPEGQRELLLEAPKARAIE</sequence>
<evidence type="ECO:0008006" key="4">
    <source>
        <dbReference type="Google" id="ProtNLM"/>
    </source>
</evidence>
<name>A0A934VE76_9BACT</name>
<gene>
    <name evidence="2" type="ORF">JIN84_22130</name>
</gene>
<accession>A0A934VE76</accession>
<reference evidence="2" key="1">
    <citation type="submission" date="2021-01" db="EMBL/GenBank/DDBJ databases">
        <title>Modified the classification status of verrucomicrobia.</title>
        <authorList>
            <person name="Feng X."/>
        </authorList>
    </citation>
    <scope>NUCLEOTIDE SEQUENCE</scope>
    <source>
        <strain evidence="2">JCM 18052</strain>
    </source>
</reference>
<keyword evidence="1" id="KW-1133">Transmembrane helix</keyword>
<comment type="caution">
    <text evidence="2">The sequence shown here is derived from an EMBL/GenBank/DDBJ whole genome shotgun (WGS) entry which is preliminary data.</text>
</comment>
<organism evidence="2 3">
    <name type="scientific">Luteolibacter yonseiensis</name>
    <dbReference type="NCBI Taxonomy" id="1144680"/>
    <lineage>
        <taxon>Bacteria</taxon>
        <taxon>Pseudomonadati</taxon>
        <taxon>Verrucomicrobiota</taxon>
        <taxon>Verrucomicrobiia</taxon>
        <taxon>Verrucomicrobiales</taxon>
        <taxon>Verrucomicrobiaceae</taxon>
        <taxon>Luteolibacter</taxon>
    </lineage>
</organism>
<proteinExistence type="predicted"/>
<dbReference type="Proteomes" id="UP000600139">
    <property type="component" value="Unassembled WGS sequence"/>
</dbReference>
<dbReference type="RefSeq" id="WP_200353281.1">
    <property type="nucleotide sequence ID" value="NZ_BAABHZ010000002.1"/>
</dbReference>
<dbReference type="EMBL" id="JAENIK010000013">
    <property type="protein sequence ID" value="MBK1818334.1"/>
    <property type="molecule type" value="Genomic_DNA"/>
</dbReference>
<keyword evidence="1" id="KW-0812">Transmembrane</keyword>
<feature type="transmembrane region" description="Helical" evidence="1">
    <location>
        <begin position="12"/>
        <end position="32"/>
    </location>
</feature>
<keyword evidence="1" id="KW-0472">Membrane</keyword>
<evidence type="ECO:0000256" key="1">
    <source>
        <dbReference type="SAM" id="Phobius"/>
    </source>
</evidence>
<protein>
    <recommendedName>
        <fullName evidence="4">AsmA-like C-terminal domain-containing protein</fullName>
    </recommendedName>
</protein>
<evidence type="ECO:0000313" key="2">
    <source>
        <dbReference type="EMBL" id="MBK1818334.1"/>
    </source>
</evidence>
<keyword evidence="3" id="KW-1185">Reference proteome</keyword>